<feature type="transmembrane region" description="Helical" evidence="7">
    <location>
        <begin position="136"/>
        <end position="156"/>
    </location>
</feature>
<keyword evidence="6 7" id="KW-0472">Membrane</keyword>
<dbReference type="GO" id="GO:0005886">
    <property type="term" value="C:plasma membrane"/>
    <property type="evidence" value="ECO:0007669"/>
    <property type="project" value="UniProtKB-SubCell"/>
</dbReference>
<evidence type="ECO:0000256" key="5">
    <source>
        <dbReference type="ARBA" id="ARBA00022989"/>
    </source>
</evidence>
<comment type="caution">
    <text evidence="10">The sequence shown here is derived from an EMBL/GenBank/DDBJ whole genome shotgun (WGS) entry which is preliminary data.</text>
</comment>
<keyword evidence="2 7" id="KW-0813">Transport</keyword>
<evidence type="ECO:0000256" key="1">
    <source>
        <dbReference type="ARBA" id="ARBA00004651"/>
    </source>
</evidence>
<dbReference type="AlphaFoldDB" id="H5TUS4"/>
<dbReference type="EMBL" id="BAFC01000004">
    <property type="protein sequence ID" value="GAB37232.1"/>
    <property type="molecule type" value="Genomic_DNA"/>
</dbReference>
<evidence type="ECO:0000256" key="4">
    <source>
        <dbReference type="ARBA" id="ARBA00022692"/>
    </source>
</evidence>
<dbReference type="RefSeq" id="WP_005201833.1">
    <property type="nucleotide sequence ID" value="NZ_BAFC01000004.1"/>
</dbReference>
<reference evidence="10 11" key="1">
    <citation type="submission" date="2012-02" db="EMBL/GenBank/DDBJ databases">
        <title>Whole genome shotgun sequence of Gordonia sputi NBRC 100414.</title>
        <authorList>
            <person name="Yoshida I."/>
            <person name="Hosoyama A."/>
            <person name="Tsuchikane K."/>
            <person name="Katsumata H."/>
            <person name="Yamazaki S."/>
            <person name="Fujita N."/>
        </authorList>
    </citation>
    <scope>NUCLEOTIDE SEQUENCE [LARGE SCALE GENOMIC DNA]</scope>
    <source>
        <strain evidence="10 11">NBRC 100414</strain>
    </source>
</reference>
<dbReference type="InterPro" id="IPR035906">
    <property type="entry name" value="MetI-like_sf"/>
</dbReference>
<proteinExistence type="inferred from homology"/>
<dbReference type="InterPro" id="IPR000515">
    <property type="entry name" value="MetI-like"/>
</dbReference>
<accession>H5TUS4</accession>
<dbReference type="CDD" id="cd06261">
    <property type="entry name" value="TM_PBP2"/>
    <property type="match status" value="1"/>
</dbReference>
<dbReference type="Gene3D" id="1.10.3720.10">
    <property type="entry name" value="MetI-like"/>
    <property type="match status" value="1"/>
</dbReference>
<sequence>MTLHVRSEAWPRHERSPSRTAVVQAGSGATSRGGVRVPRPSARVIRLLRQSSGLIVVVFVWQLGARAWLGATTPAPTEVLSAGWELTRTGEIWQHLAASTRRVAIGLAIGITIGTLLGVAAGLARVAEDFINAPVQVLRMMPAVALVPVFIIWFGIDDVFKIALIIVAPIFPMYVNVFAGIRSVDQKLIEAAESLNLNRFELMRFILLPGALPQAFVGLRQALGIGWLVLVVAEMQTTPVGLGYLMNDAKEYLRTDQIFLVLVIYAILGLLTDLAVRLLEKRFLSWRNGFAGR</sequence>
<evidence type="ECO:0000256" key="2">
    <source>
        <dbReference type="ARBA" id="ARBA00022448"/>
    </source>
</evidence>
<evidence type="ECO:0000313" key="10">
    <source>
        <dbReference type="EMBL" id="GAB37232.1"/>
    </source>
</evidence>
<feature type="transmembrane region" description="Helical" evidence="7">
    <location>
        <begin position="258"/>
        <end position="279"/>
    </location>
</feature>
<feature type="domain" description="ABC transmembrane type-1" evidence="9">
    <location>
        <begin position="96"/>
        <end position="280"/>
    </location>
</feature>
<evidence type="ECO:0000256" key="7">
    <source>
        <dbReference type="RuleBase" id="RU363032"/>
    </source>
</evidence>
<name>H5TUS4_9ACTN</name>
<feature type="transmembrane region" description="Helical" evidence="7">
    <location>
        <begin position="103"/>
        <end position="124"/>
    </location>
</feature>
<dbReference type="SUPFAM" id="SSF161098">
    <property type="entry name" value="MetI-like"/>
    <property type="match status" value="1"/>
</dbReference>
<organism evidence="10 11">
    <name type="scientific">Gordonia sputi NBRC 100414</name>
    <dbReference type="NCBI Taxonomy" id="1089453"/>
    <lineage>
        <taxon>Bacteria</taxon>
        <taxon>Bacillati</taxon>
        <taxon>Actinomycetota</taxon>
        <taxon>Actinomycetes</taxon>
        <taxon>Mycobacteriales</taxon>
        <taxon>Gordoniaceae</taxon>
        <taxon>Gordonia</taxon>
    </lineage>
</organism>
<keyword evidence="3" id="KW-1003">Cell membrane</keyword>
<dbReference type="PROSITE" id="PS50928">
    <property type="entry name" value="ABC_TM1"/>
    <property type="match status" value="1"/>
</dbReference>
<evidence type="ECO:0000256" key="8">
    <source>
        <dbReference type="SAM" id="MobiDB-lite"/>
    </source>
</evidence>
<evidence type="ECO:0000256" key="3">
    <source>
        <dbReference type="ARBA" id="ARBA00022475"/>
    </source>
</evidence>
<protein>
    <submittedName>
        <fullName evidence="10">Aliphatic sulfonate ABC transporter permease protein</fullName>
    </submittedName>
</protein>
<evidence type="ECO:0000256" key="6">
    <source>
        <dbReference type="ARBA" id="ARBA00023136"/>
    </source>
</evidence>
<gene>
    <name evidence="10" type="primary">ssuC</name>
    <name evidence="10" type="ORF">GOSPT_004_00470</name>
</gene>
<keyword evidence="5 7" id="KW-1133">Transmembrane helix</keyword>
<dbReference type="FunFam" id="1.10.3720.10:FF:000003">
    <property type="entry name" value="Aliphatic sulfonate ABC transporter permease"/>
    <property type="match status" value="1"/>
</dbReference>
<dbReference type="PANTHER" id="PTHR30151">
    <property type="entry name" value="ALKANE SULFONATE ABC TRANSPORTER-RELATED, MEMBRANE SUBUNIT"/>
    <property type="match status" value="1"/>
</dbReference>
<keyword evidence="4 7" id="KW-0812">Transmembrane</keyword>
<feature type="transmembrane region" description="Helical" evidence="7">
    <location>
        <begin position="162"/>
        <end position="181"/>
    </location>
</feature>
<keyword evidence="11" id="KW-1185">Reference proteome</keyword>
<dbReference type="GO" id="GO:0042918">
    <property type="term" value="P:alkanesulfonate transmembrane transport"/>
    <property type="evidence" value="ECO:0007669"/>
    <property type="project" value="UniProtKB-ARBA"/>
</dbReference>
<dbReference type="Proteomes" id="UP000005845">
    <property type="component" value="Unassembled WGS sequence"/>
</dbReference>
<feature type="region of interest" description="Disordered" evidence="8">
    <location>
        <begin position="1"/>
        <end position="35"/>
    </location>
</feature>
<comment type="similarity">
    <text evidence="7">Belongs to the binding-protein-dependent transport system permease family.</text>
</comment>
<dbReference type="eggNOG" id="COG0600">
    <property type="taxonomic scope" value="Bacteria"/>
</dbReference>
<feature type="compositionally biased region" description="Basic and acidic residues" evidence="8">
    <location>
        <begin position="1"/>
        <end position="17"/>
    </location>
</feature>
<evidence type="ECO:0000259" key="9">
    <source>
        <dbReference type="PROSITE" id="PS50928"/>
    </source>
</evidence>
<dbReference type="Pfam" id="PF00528">
    <property type="entry name" value="BPD_transp_1"/>
    <property type="match status" value="1"/>
</dbReference>
<comment type="subcellular location">
    <subcellularLocation>
        <location evidence="1 7">Cell membrane</location>
        <topology evidence="1 7">Multi-pass membrane protein</topology>
    </subcellularLocation>
</comment>
<feature type="transmembrane region" description="Helical" evidence="7">
    <location>
        <begin position="225"/>
        <end position="246"/>
    </location>
</feature>
<evidence type="ECO:0000313" key="11">
    <source>
        <dbReference type="Proteomes" id="UP000005845"/>
    </source>
</evidence>
<dbReference type="PANTHER" id="PTHR30151:SF38">
    <property type="entry name" value="ALIPHATIC SULFONATES TRANSPORT PERMEASE PROTEIN SSUC-RELATED"/>
    <property type="match status" value="1"/>
</dbReference>